<dbReference type="EMBL" id="JAVRRT010000006">
    <property type="protein sequence ID" value="KAK5170914.1"/>
    <property type="molecule type" value="Genomic_DNA"/>
</dbReference>
<dbReference type="Pfam" id="PF13489">
    <property type="entry name" value="Methyltransf_23"/>
    <property type="match status" value="1"/>
</dbReference>
<dbReference type="RefSeq" id="XP_064659942.1">
    <property type="nucleotide sequence ID" value="XM_064801312.1"/>
</dbReference>
<accession>A0AAV9PBJ7</accession>
<dbReference type="CDD" id="cd02440">
    <property type="entry name" value="AdoMet_MTases"/>
    <property type="match status" value="1"/>
</dbReference>
<dbReference type="PANTHER" id="PTHR43591:SF24">
    <property type="entry name" value="2-METHOXY-6-POLYPRENYL-1,4-BENZOQUINOL METHYLASE, MITOCHONDRIAL"/>
    <property type="match status" value="1"/>
</dbReference>
<dbReference type="Proteomes" id="UP001337655">
    <property type="component" value="Unassembled WGS sequence"/>
</dbReference>
<sequence length="306" mass="34761">MEATSARMGTLKSNDHSYNDSDQMPNELTFPFAHYPVPYYLWKGNWLADCRYETLEEEPPEPQRQQYVHRLLQTLLEGDLHHARLRRLESGAPFRVLSIGSGTGLWAHDMASRHPNAEVVAMDLVQPAYEHDPPNYRSLSGVDFNEGDWGGLQEASFDYIHISMLCGRATDWPALLRRALWYLKPYTGVIEIVEMDWEPRSDPLPFPVSGNPLSRWYTDLRDASDRAGLPIAYPHSMEQFLKDAGFADVGHQELRCPYWGGGDPLDHRESAVAEGLSTSTHVNFEDCGTSVYTTMALPHFVKHLGR</sequence>
<keyword evidence="3" id="KW-1185">Reference proteome</keyword>
<reference evidence="2 3" key="1">
    <citation type="submission" date="2023-08" db="EMBL/GenBank/DDBJ databases">
        <title>Black Yeasts Isolated from many extreme environments.</title>
        <authorList>
            <person name="Coleine C."/>
            <person name="Stajich J.E."/>
            <person name="Selbmann L."/>
        </authorList>
    </citation>
    <scope>NUCLEOTIDE SEQUENCE [LARGE SCALE GENOMIC DNA]</scope>
    <source>
        <strain evidence="2 3">CCFEE 5935</strain>
    </source>
</reference>
<dbReference type="GO" id="GO:0008168">
    <property type="term" value="F:methyltransferase activity"/>
    <property type="evidence" value="ECO:0007669"/>
    <property type="project" value="TreeGrafter"/>
</dbReference>
<dbReference type="GeneID" id="89925404"/>
<dbReference type="AlphaFoldDB" id="A0AAV9PBJ7"/>
<evidence type="ECO:0000256" key="1">
    <source>
        <dbReference type="SAM" id="MobiDB-lite"/>
    </source>
</evidence>
<evidence type="ECO:0000313" key="3">
    <source>
        <dbReference type="Proteomes" id="UP001337655"/>
    </source>
</evidence>
<dbReference type="SUPFAM" id="SSF53335">
    <property type="entry name" value="S-adenosyl-L-methionine-dependent methyltransferases"/>
    <property type="match status" value="1"/>
</dbReference>
<evidence type="ECO:0000313" key="2">
    <source>
        <dbReference type="EMBL" id="KAK5170914.1"/>
    </source>
</evidence>
<protein>
    <recommendedName>
        <fullName evidence="4">S-adenosyl-L-methionine-dependent methyltransferase</fullName>
    </recommendedName>
</protein>
<organism evidence="2 3">
    <name type="scientific">Saxophila tyrrhenica</name>
    <dbReference type="NCBI Taxonomy" id="1690608"/>
    <lineage>
        <taxon>Eukaryota</taxon>
        <taxon>Fungi</taxon>
        <taxon>Dikarya</taxon>
        <taxon>Ascomycota</taxon>
        <taxon>Pezizomycotina</taxon>
        <taxon>Dothideomycetes</taxon>
        <taxon>Dothideomycetidae</taxon>
        <taxon>Mycosphaerellales</taxon>
        <taxon>Extremaceae</taxon>
        <taxon>Saxophila</taxon>
    </lineage>
</organism>
<name>A0AAV9PBJ7_9PEZI</name>
<feature type="region of interest" description="Disordered" evidence="1">
    <location>
        <begin position="1"/>
        <end position="22"/>
    </location>
</feature>
<proteinExistence type="predicted"/>
<dbReference type="Gene3D" id="3.40.50.150">
    <property type="entry name" value="Vaccinia Virus protein VP39"/>
    <property type="match status" value="1"/>
</dbReference>
<evidence type="ECO:0008006" key="4">
    <source>
        <dbReference type="Google" id="ProtNLM"/>
    </source>
</evidence>
<comment type="caution">
    <text evidence="2">The sequence shown here is derived from an EMBL/GenBank/DDBJ whole genome shotgun (WGS) entry which is preliminary data.</text>
</comment>
<dbReference type="InterPro" id="IPR029063">
    <property type="entry name" value="SAM-dependent_MTases_sf"/>
</dbReference>
<dbReference type="PANTHER" id="PTHR43591">
    <property type="entry name" value="METHYLTRANSFERASE"/>
    <property type="match status" value="1"/>
</dbReference>
<gene>
    <name evidence="2" type="ORF">LTR77_004058</name>
</gene>